<evidence type="ECO:0000256" key="1">
    <source>
        <dbReference type="SAM" id="MobiDB-lite"/>
    </source>
</evidence>
<organism evidence="2">
    <name type="scientific">Panicum hallii</name>
    <dbReference type="NCBI Taxonomy" id="206008"/>
    <lineage>
        <taxon>Eukaryota</taxon>
        <taxon>Viridiplantae</taxon>
        <taxon>Streptophyta</taxon>
        <taxon>Embryophyta</taxon>
        <taxon>Tracheophyta</taxon>
        <taxon>Spermatophyta</taxon>
        <taxon>Magnoliopsida</taxon>
        <taxon>Liliopsida</taxon>
        <taxon>Poales</taxon>
        <taxon>Poaceae</taxon>
        <taxon>PACMAD clade</taxon>
        <taxon>Panicoideae</taxon>
        <taxon>Panicodae</taxon>
        <taxon>Paniceae</taxon>
        <taxon>Panicinae</taxon>
        <taxon>Panicum</taxon>
        <taxon>Panicum sect. Panicum</taxon>
    </lineage>
</organism>
<feature type="compositionally biased region" description="Low complexity" evidence="1">
    <location>
        <begin position="91"/>
        <end position="104"/>
    </location>
</feature>
<sequence>MPSTEREVTPFTSAEKATSAAARGSGYRPVVSDHLEAQRGRNRACARTARGGPEPGRQVHGAIERGGVVEAREWREGQLGGDAATRETRSARAGAEQNAASAASGEREAVNPRDEQAARGGEGGEEGGARGGELAVGGGLGHAERLLGAGRREAEEGGAGGDGGGGTGELLVAVSGVGAVACSTRPLVPHLRLRGELADGPVPVGSAAGLAPPTATAAARLVRNPTASIARELRGYALPAAAKTKGKESPRRRQSSCLRGKHAARDAATDTGGRQAISQRRKGRGKRYLVGVSAPRAPSGVPRPRASPGTAATHMAHARSLFPFRSGDGRHLAAANALPLLLLLLSCFPFLGPPLPRPHFTSSLLRCWSAQRHLWLAGLGNLAWMQLIGG</sequence>
<accession>A0A2S3H110</accession>
<evidence type="ECO:0000313" key="2">
    <source>
        <dbReference type="EMBL" id="PAN13218.1"/>
    </source>
</evidence>
<gene>
    <name evidence="2" type="ORF">PAHAL_2G320900</name>
</gene>
<reference evidence="2" key="1">
    <citation type="submission" date="2018-04" db="EMBL/GenBank/DDBJ databases">
        <title>WGS assembly of Panicum hallii.</title>
        <authorList>
            <person name="Lovell J."/>
            <person name="Jenkins J."/>
            <person name="Lowry D."/>
            <person name="Mamidi S."/>
            <person name="Sreedasyam A."/>
            <person name="Weng X."/>
            <person name="Barry K."/>
            <person name="Bonette J."/>
            <person name="Campitelli B."/>
            <person name="Daum C."/>
            <person name="Gordon S."/>
            <person name="Gould B."/>
            <person name="Lipzen A."/>
            <person name="Macqueen A."/>
            <person name="Palacio-Mejia J."/>
            <person name="Plott C."/>
            <person name="Shakirov E."/>
            <person name="Shu S."/>
            <person name="Yoshinaga Y."/>
            <person name="Zane M."/>
            <person name="Rokhsar D."/>
            <person name="Grimwood J."/>
            <person name="Schmutz J."/>
            <person name="Juenger T."/>
        </authorList>
    </citation>
    <scope>NUCLEOTIDE SEQUENCE [LARGE SCALE GENOMIC DNA]</scope>
    <source>
        <strain evidence="2">FIL2</strain>
    </source>
</reference>
<feature type="compositionally biased region" description="Basic residues" evidence="1">
    <location>
        <begin position="252"/>
        <end position="262"/>
    </location>
</feature>
<dbReference type="Proteomes" id="UP000243499">
    <property type="component" value="Chromosome 2"/>
</dbReference>
<name>A0A2S3H110_9POAL</name>
<feature type="compositionally biased region" description="Basic and acidic residues" evidence="1">
    <location>
        <begin position="105"/>
        <end position="117"/>
    </location>
</feature>
<protein>
    <submittedName>
        <fullName evidence="2">Uncharacterized protein</fullName>
    </submittedName>
</protein>
<dbReference type="EMBL" id="CM008047">
    <property type="protein sequence ID" value="PAN13218.1"/>
    <property type="molecule type" value="Genomic_DNA"/>
</dbReference>
<dbReference type="Gramene" id="PAN13218">
    <property type="protein sequence ID" value="PAN13218"/>
    <property type="gene ID" value="PAHAL_2G320900"/>
</dbReference>
<dbReference type="AlphaFoldDB" id="A0A2S3H110"/>
<proteinExistence type="predicted"/>
<feature type="region of interest" description="Disordered" evidence="1">
    <location>
        <begin position="240"/>
        <end position="310"/>
    </location>
</feature>
<feature type="compositionally biased region" description="Gly residues" evidence="1">
    <location>
        <begin position="129"/>
        <end position="138"/>
    </location>
</feature>
<feature type="region of interest" description="Disordered" evidence="1">
    <location>
        <begin position="1"/>
        <end position="138"/>
    </location>
</feature>